<feature type="chain" id="PRO_5004081959" description="Outer membrane protein beta-barrel domain-containing protein" evidence="1">
    <location>
        <begin position="23"/>
        <end position="248"/>
    </location>
</feature>
<evidence type="ECO:0008006" key="4">
    <source>
        <dbReference type="Google" id="ProtNLM"/>
    </source>
</evidence>
<reference evidence="2 3" key="1">
    <citation type="journal article" date="2013" name="Genome Announc.">
        <title>Draft Genome Sequence of Cesiribacter andamanensis Strain AMV16T, Isolated from a Soil Sample from a Mud Volcano in the Andaman Islands, India.</title>
        <authorList>
            <person name="Shivaji S."/>
            <person name="Ara S."/>
            <person name="Begum Z."/>
            <person name="Srinivas T.N."/>
            <person name="Singh A."/>
            <person name="Kumar Pinnaka A."/>
        </authorList>
    </citation>
    <scope>NUCLEOTIDE SEQUENCE [LARGE SCALE GENOMIC DNA]</scope>
    <source>
        <strain evidence="2 3">AMV16</strain>
    </source>
</reference>
<dbReference type="eggNOG" id="ENOG502ZAYW">
    <property type="taxonomic scope" value="Bacteria"/>
</dbReference>
<protein>
    <recommendedName>
        <fullName evidence="4">Outer membrane protein beta-barrel domain-containing protein</fullName>
    </recommendedName>
</protein>
<sequence length="248" mass="27591">MKAPIFCILFASFLLLTLEASAQQREKEEDEYTREYVWGINKNTNGGYIGGFNLKFSRRVQPSMFRTLGFEIVNVKHPKEIRVPAFSGGSFILGKSNYLYSMRFSYGMERLLFRKGPQQGVQVTVHASGGPTLGIIAPYYIEVHGGSSSVSGFTTTAQYDPYNSAHVVNNIYGTGRPLEGIGQSDITAGLHARTGFSFEFGTFRTNVSGLELGIMLEAFPNEVVLLPRSENQRLFPSAYITLFHGSRR</sequence>
<proteinExistence type="predicted"/>
<accession>M7N121</accession>
<dbReference type="AlphaFoldDB" id="M7N121"/>
<gene>
    <name evidence="2" type="ORF">ADICEAN_03868</name>
</gene>
<dbReference type="Proteomes" id="UP000011910">
    <property type="component" value="Unassembled WGS sequence"/>
</dbReference>
<name>M7N121_9BACT</name>
<evidence type="ECO:0000313" key="3">
    <source>
        <dbReference type="Proteomes" id="UP000011910"/>
    </source>
</evidence>
<keyword evidence="3" id="KW-1185">Reference proteome</keyword>
<feature type="signal peptide" evidence="1">
    <location>
        <begin position="1"/>
        <end position="22"/>
    </location>
</feature>
<dbReference type="OrthoDB" id="1523667at2"/>
<dbReference type="RefSeq" id="WP_009197247.1">
    <property type="nucleotide sequence ID" value="NZ_AODQ01000156.1"/>
</dbReference>
<dbReference type="PATRIC" id="fig|1279009.4.peg.3914"/>
<dbReference type="STRING" id="1279009.ADICEAN_03868"/>
<dbReference type="EMBL" id="AODQ01000156">
    <property type="protein sequence ID" value="EMR01002.1"/>
    <property type="molecule type" value="Genomic_DNA"/>
</dbReference>
<comment type="caution">
    <text evidence="2">The sequence shown here is derived from an EMBL/GenBank/DDBJ whole genome shotgun (WGS) entry which is preliminary data.</text>
</comment>
<evidence type="ECO:0000256" key="1">
    <source>
        <dbReference type="SAM" id="SignalP"/>
    </source>
</evidence>
<evidence type="ECO:0000313" key="2">
    <source>
        <dbReference type="EMBL" id="EMR01002.1"/>
    </source>
</evidence>
<organism evidence="2 3">
    <name type="scientific">Cesiribacter andamanensis AMV16</name>
    <dbReference type="NCBI Taxonomy" id="1279009"/>
    <lineage>
        <taxon>Bacteria</taxon>
        <taxon>Pseudomonadati</taxon>
        <taxon>Bacteroidota</taxon>
        <taxon>Cytophagia</taxon>
        <taxon>Cytophagales</taxon>
        <taxon>Cesiribacteraceae</taxon>
        <taxon>Cesiribacter</taxon>
    </lineage>
</organism>
<keyword evidence="1" id="KW-0732">Signal</keyword>